<dbReference type="PROSITE" id="PS00211">
    <property type="entry name" value="ABC_TRANSPORTER_1"/>
    <property type="match status" value="1"/>
</dbReference>
<protein>
    <recommendedName>
        <fullName evidence="3">ABC-type xenobiotic transporter</fullName>
        <ecNumber evidence="3">7.6.2.2</ecNumber>
    </recommendedName>
</protein>
<feature type="transmembrane region" description="Helical" evidence="14">
    <location>
        <begin position="669"/>
        <end position="687"/>
    </location>
</feature>
<evidence type="ECO:0000256" key="4">
    <source>
        <dbReference type="ARBA" id="ARBA00022448"/>
    </source>
</evidence>
<evidence type="ECO:0000256" key="6">
    <source>
        <dbReference type="ARBA" id="ARBA00022737"/>
    </source>
</evidence>
<dbReference type="FunFam" id="1.20.1560.10:FF:000003">
    <property type="entry name" value="ABC transporter C family member 10"/>
    <property type="match status" value="1"/>
</dbReference>
<feature type="transmembrane region" description="Helical" evidence="14">
    <location>
        <begin position="785"/>
        <end position="804"/>
    </location>
</feature>
<feature type="domain" description="ABC transmembrane type-1" evidence="16">
    <location>
        <begin position="570"/>
        <end position="839"/>
    </location>
</feature>
<gene>
    <name evidence="17" type="primary">ABCC10_17</name>
    <name evidence="17" type="ORF">CK203_015611</name>
</gene>
<keyword evidence="4" id="KW-0813">Transport</keyword>
<feature type="transmembrane region" description="Helical" evidence="14">
    <location>
        <begin position="598"/>
        <end position="624"/>
    </location>
</feature>
<comment type="catalytic activity">
    <reaction evidence="12">
        <text>ATP + H2O + xenobioticSide 1 = ADP + phosphate + xenobioticSide 2.</text>
        <dbReference type="EC" id="7.6.2.2"/>
    </reaction>
</comment>
<dbReference type="CDD" id="cd03250">
    <property type="entry name" value="ABCC_MRP_domain1"/>
    <property type="match status" value="1"/>
</dbReference>
<dbReference type="InterPro" id="IPR044726">
    <property type="entry name" value="ABCC_6TM_D2"/>
</dbReference>
<evidence type="ECO:0000256" key="13">
    <source>
        <dbReference type="SAM" id="MobiDB-lite"/>
    </source>
</evidence>
<evidence type="ECO:0000256" key="5">
    <source>
        <dbReference type="ARBA" id="ARBA00022692"/>
    </source>
</evidence>
<accession>A0A438J525</accession>
<dbReference type="CDD" id="cd03244">
    <property type="entry name" value="ABCC_MRP_domain2"/>
    <property type="match status" value="1"/>
</dbReference>
<evidence type="ECO:0000256" key="8">
    <source>
        <dbReference type="ARBA" id="ARBA00022840"/>
    </source>
</evidence>
<feature type="region of interest" description="Disordered" evidence="13">
    <location>
        <begin position="495"/>
        <end position="516"/>
    </location>
</feature>
<dbReference type="InterPro" id="IPR036640">
    <property type="entry name" value="ABC1_TM_sf"/>
</dbReference>
<feature type="domain" description="ABC transporter" evidence="15">
    <location>
        <begin position="876"/>
        <end position="1110"/>
    </location>
</feature>
<dbReference type="CDD" id="cd18580">
    <property type="entry name" value="ABC_6TM_ABCC_D2"/>
    <property type="match status" value="1"/>
</dbReference>
<dbReference type="EC" id="7.6.2.2" evidence="3"/>
<evidence type="ECO:0000259" key="15">
    <source>
        <dbReference type="PROSITE" id="PS50893"/>
    </source>
</evidence>
<feature type="transmembrane region" description="Helical" evidence="14">
    <location>
        <begin position="176"/>
        <end position="198"/>
    </location>
</feature>
<dbReference type="SMART" id="SM00382">
    <property type="entry name" value="AAA"/>
    <property type="match status" value="2"/>
</dbReference>
<dbReference type="InterPro" id="IPR044746">
    <property type="entry name" value="ABCC_6TM_D1"/>
</dbReference>
<dbReference type="InterPro" id="IPR027417">
    <property type="entry name" value="P-loop_NTPase"/>
</dbReference>
<feature type="transmembrane region" description="Helical" evidence="14">
    <location>
        <begin position="693"/>
        <end position="717"/>
    </location>
</feature>
<evidence type="ECO:0000256" key="10">
    <source>
        <dbReference type="ARBA" id="ARBA00022989"/>
    </source>
</evidence>
<dbReference type="PROSITE" id="PS50893">
    <property type="entry name" value="ABC_TRANSPORTER_2"/>
    <property type="match status" value="2"/>
</dbReference>
<dbReference type="FunFam" id="3.40.50.300:FF:000169">
    <property type="entry name" value="ABC transporter C family member 3"/>
    <property type="match status" value="1"/>
</dbReference>
<dbReference type="GO" id="GO:0016887">
    <property type="term" value="F:ATP hydrolysis activity"/>
    <property type="evidence" value="ECO:0007669"/>
    <property type="project" value="InterPro"/>
</dbReference>
<evidence type="ECO:0000256" key="11">
    <source>
        <dbReference type="ARBA" id="ARBA00023136"/>
    </source>
</evidence>
<dbReference type="FunFam" id="3.40.50.300:FF:000923">
    <property type="entry name" value="ABC transporter C family member 10"/>
    <property type="match status" value="1"/>
</dbReference>
<dbReference type="InterPro" id="IPR050173">
    <property type="entry name" value="ABC_transporter_C-like"/>
</dbReference>
<dbReference type="GO" id="GO:0005524">
    <property type="term" value="F:ATP binding"/>
    <property type="evidence" value="ECO:0007669"/>
    <property type="project" value="UniProtKB-KW"/>
</dbReference>
<dbReference type="GO" id="GO:0008559">
    <property type="term" value="F:ABC-type xenobiotic transporter activity"/>
    <property type="evidence" value="ECO:0007669"/>
    <property type="project" value="UniProtKB-EC"/>
</dbReference>
<keyword evidence="9" id="KW-1278">Translocase</keyword>
<dbReference type="FunFam" id="1.20.1560.10:FF:000002">
    <property type="entry name" value="ABC transporter C family member 5"/>
    <property type="match status" value="1"/>
</dbReference>
<comment type="similarity">
    <text evidence="2">Belongs to the ABC transporter superfamily. ABCC family. Conjugate transporter (TC 3.A.1.208) subfamily.</text>
</comment>
<evidence type="ECO:0000256" key="2">
    <source>
        <dbReference type="ARBA" id="ARBA00009726"/>
    </source>
</evidence>
<organism evidence="17 18">
    <name type="scientific">Vitis vinifera</name>
    <name type="common">Grape</name>
    <dbReference type="NCBI Taxonomy" id="29760"/>
    <lineage>
        <taxon>Eukaryota</taxon>
        <taxon>Viridiplantae</taxon>
        <taxon>Streptophyta</taxon>
        <taxon>Embryophyta</taxon>
        <taxon>Tracheophyta</taxon>
        <taxon>Spermatophyta</taxon>
        <taxon>Magnoliopsida</taxon>
        <taxon>eudicotyledons</taxon>
        <taxon>Gunneridae</taxon>
        <taxon>Pentapetalae</taxon>
        <taxon>rosids</taxon>
        <taxon>Vitales</taxon>
        <taxon>Vitaceae</taxon>
        <taxon>Viteae</taxon>
        <taxon>Vitis</taxon>
    </lineage>
</organism>
<evidence type="ECO:0000256" key="12">
    <source>
        <dbReference type="ARBA" id="ARBA00034018"/>
    </source>
</evidence>
<dbReference type="PANTHER" id="PTHR24223">
    <property type="entry name" value="ATP-BINDING CASSETTE SUB-FAMILY C"/>
    <property type="match status" value="1"/>
</dbReference>
<evidence type="ECO:0000313" key="17">
    <source>
        <dbReference type="EMBL" id="RVX04071.1"/>
    </source>
</evidence>
<name>A0A438J525_VITVI</name>
<dbReference type="InterPro" id="IPR003439">
    <property type="entry name" value="ABC_transporter-like_ATP-bd"/>
</dbReference>
<keyword evidence="11 14" id="KW-0472">Membrane</keyword>
<dbReference type="PROSITE" id="PS50929">
    <property type="entry name" value="ABC_TM1F"/>
    <property type="match status" value="2"/>
</dbReference>
<dbReference type="Pfam" id="PF00005">
    <property type="entry name" value="ABC_tran"/>
    <property type="match status" value="2"/>
</dbReference>
<comment type="caution">
    <text evidence="17">The sequence shown here is derived from an EMBL/GenBank/DDBJ whole genome shotgun (WGS) entry which is preliminary data.</text>
</comment>
<evidence type="ECO:0000259" key="16">
    <source>
        <dbReference type="PROSITE" id="PS50929"/>
    </source>
</evidence>
<evidence type="ECO:0000256" key="14">
    <source>
        <dbReference type="SAM" id="Phobius"/>
    </source>
</evidence>
<dbReference type="InterPro" id="IPR017871">
    <property type="entry name" value="ABC_transporter-like_CS"/>
</dbReference>
<sequence>MLRIIIGEQWFFRTRLIGLQVRSLLSAAIYQKQLRLSNAAKASHSSGQIMNYVTVDTYRIGEFPYWLHQVWSTSLQMCLAILIVYYSVGLATVVPLLAILLTVLVNSPLGKLQLKYQIKLMAAQDRKLKAFTESLINMKILKLYAWETHFKNVIEGLRKEESQWLSAVLMKRAQKLVLFWSCPVLGSAATFWACYFLGIPLTASSVFTFLASLRIVQEPIRLIPEVVSAFIEAKVSLTRIVKFLEAPEVDGRHVKKMFDGKELEESIFIKADRISWDNNSTRATLRNINLVVKHGEKVAICGEVGSGKSTLLAVILGEVPHVDGKVQAYGKMAYVSQAAWIQTGTIQENILFGSAMDPYRYREVIEKCSLVKDLEMLPFGDLTEIGERGVNLSGGQKQRVQLARALYQDADVYLLDDPFSAVDAHTAASLFNEYVMGALSSKTVILVTHQVDFLPAFDSVLLMSEGEILQAATYDQLMHSSQEFWDLVEAHKGTAGSERQQDHASSQKPNTSKQEIQTIYTKEEFGETSGDQLIKKEERETGDTGFKPYIQYLKHSKGFLYFSLSTMFHLIFTVGQLIQSYWLAADIQNPSVSKPKLLTVYTVIGFSMIIFLFFRSIFIVVLGLRASESIFSTLLSSLFQAPMFFYDSTPLGRILSRVSSDLSVVDLDLAFKLTFAVGAAVTTYSSFGVVAIFAWQLLFVVVPTIYLTTLIQSYYFASAKELMRISGTTKSLVASHLAESVAGAMTIRAFREEDRLFSKNLDLIDTNASPLFHNFTANEWYIQRLEIISAIALSSAALALTLLPEGASKSGFVGMALSYGLSLNVFLVFTVQNQCSLANMIISVERLEQYMHIPSEAPEVIEHNRPPPNWPAIGEVEICDLKVRYQPNSPLVLQGISCKFEGGQKIGIVGRTGSGKTTLISTLFRLVEPTEGHIIIDGLNISTIGLYDLRSRLGIIPQEPTLFSGSVRYNLDPLSRHTDHEIWEVLGKCQLRGAVEEKDEGLDSLVVQDGSNWSMGQRQLFCLARALLKKSRILVLDEATASIDNATDSILQKTIRTEFADCTVITVAHRIPTVMDCTMVLTISDGKLVEYDEASKLINKEGSLFGQLVHEYWSRASNFTACGD</sequence>
<dbReference type="PANTHER" id="PTHR24223:SF263">
    <property type="entry name" value="ABC-TYPE XENOBIOTIC TRANSPORTER"/>
    <property type="match status" value="1"/>
</dbReference>
<dbReference type="SUPFAM" id="SSF52540">
    <property type="entry name" value="P-loop containing nucleoside triphosphate hydrolases"/>
    <property type="match status" value="2"/>
</dbReference>
<dbReference type="Gene3D" id="3.40.50.300">
    <property type="entry name" value="P-loop containing nucleotide triphosphate hydrolases"/>
    <property type="match status" value="2"/>
</dbReference>
<evidence type="ECO:0000256" key="9">
    <source>
        <dbReference type="ARBA" id="ARBA00022967"/>
    </source>
</evidence>
<dbReference type="Proteomes" id="UP000288805">
    <property type="component" value="Unassembled WGS sequence"/>
</dbReference>
<proteinExistence type="inferred from homology"/>
<dbReference type="InterPro" id="IPR011527">
    <property type="entry name" value="ABC1_TM_dom"/>
</dbReference>
<feature type="compositionally biased region" description="Polar residues" evidence="13">
    <location>
        <begin position="503"/>
        <end position="516"/>
    </location>
</feature>
<reference evidence="17 18" key="1">
    <citation type="journal article" date="2018" name="PLoS Genet.">
        <title>Population sequencing reveals clonal diversity and ancestral inbreeding in the grapevine cultivar Chardonnay.</title>
        <authorList>
            <person name="Roach M.J."/>
            <person name="Johnson D.L."/>
            <person name="Bohlmann J."/>
            <person name="van Vuuren H.J."/>
            <person name="Jones S.J."/>
            <person name="Pretorius I.S."/>
            <person name="Schmidt S.A."/>
            <person name="Borneman A.R."/>
        </authorList>
    </citation>
    <scope>NUCLEOTIDE SEQUENCE [LARGE SCALE GENOMIC DNA]</scope>
    <source>
        <strain evidence="18">cv. Chardonnay</strain>
        <tissue evidence="17">Leaf</tissue>
    </source>
</reference>
<feature type="transmembrane region" description="Helical" evidence="14">
    <location>
        <begin position="79"/>
        <end position="105"/>
    </location>
</feature>
<feature type="transmembrane region" description="Helical" evidence="14">
    <location>
        <begin position="810"/>
        <end position="831"/>
    </location>
</feature>
<feature type="transmembrane region" description="Helical" evidence="14">
    <location>
        <begin position="558"/>
        <end position="578"/>
    </location>
</feature>
<keyword evidence="7" id="KW-0547">Nucleotide-binding</keyword>
<keyword evidence="6" id="KW-0677">Repeat</keyword>
<feature type="domain" description="ABC transporter" evidence="15">
    <location>
        <begin position="269"/>
        <end position="490"/>
    </location>
</feature>
<dbReference type="GO" id="GO:0016020">
    <property type="term" value="C:membrane"/>
    <property type="evidence" value="ECO:0007669"/>
    <property type="project" value="UniProtKB-SubCell"/>
</dbReference>
<dbReference type="Pfam" id="PF00664">
    <property type="entry name" value="ABC_membrane"/>
    <property type="match status" value="2"/>
</dbReference>
<keyword evidence="5 14" id="KW-0812">Transmembrane</keyword>
<dbReference type="SUPFAM" id="SSF90123">
    <property type="entry name" value="ABC transporter transmembrane region"/>
    <property type="match status" value="2"/>
</dbReference>
<dbReference type="Gene3D" id="1.20.1560.10">
    <property type="entry name" value="ABC transporter type 1, transmembrane domain"/>
    <property type="match status" value="2"/>
</dbReference>
<evidence type="ECO:0000256" key="7">
    <source>
        <dbReference type="ARBA" id="ARBA00022741"/>
    </source>
</evidence>
<evidence type="ECO:0000313" key="18">
    <source>
        <dbReference type="Proteomes" id="UP000288805"/>
    </source>
</evidence>
<feature type="domain" description="ABC transmembrane type-1" evidence="16">
    <location>
        <begin position="1"/>
        <end position="232"/>
    </location>
</feature>
<dbReference type="CDD" id="cd18579">
    <property type="entry name" value="ABC_6TM_ABCC_D1"/>
    <property type="match status" value="1"/>
</dbReference>
<dbReference type="EMBL" id="QGNW01000062">
    <property type="protein sequence ID" value="RVX04071.1"/>
    <property type="molecule type" value="Genomic_DNA"/>
</dbReference>
<dbReference type="InterPro" id="IPR003593">
    <property type="entry name" value="AAA+_ATPase"/>
</dbReference>
<evidence type="ECO:0000256" key="3">
    <source>
        <dbReference type="ARBA" id="ARBA00012191"/>
    </source>
</evidence>
<comment type="subcellular location">
    <subcellularLocation>
        <location evidence="1">Membrane</location>
        <topology evidence="1">Multi-pass membrane protein</topology>
    </subcellularLocation>
</comment>
<dbReference type="AlphaFoldDB" id="A0A438J525"/>
<evidence type="ECO:0000256" key="1">
    <source>
        <dbReference type="ARBA" id="ARBA00004141"/>
    </source>
</evidence>
<keyword evidence="10 14" id="KW-1133">Transmembrane helix</keyword>
<keyword evidence="8" id="KW-0067">ATP-binding</keyword>